<sequence>MGTHAEAKHNPTTRNKDFAIYRLAGKRILYLGPAEQQKDLAPFPPLLASVNRLLSLQEVITQLPMMLILDSYQSKLFLRQEDHFLHLPNDG</sequence>
<keyword evidence="2" id="KW-1185">Reference proteome</keyword>
<dbReference type="AlphaFoldDB" id="A0AAV8SUC6"/>
<dbReference type="EMBL" id="JAIWQS010000009">
    <property type="protein sequence ID" value="KAJ8755611.1"/>
    <property type="molecule type" value="Genomic_DNA"/>
</dbReference>
<evidence type="ECO:0000313" key="1">
    <source>
        <dbReference type="EMBL" id="KAJ8755611.1"/>
    </source>
</evidence>
<evidence type="ECO:0000313" key="2">
    <source>
        <dbReference type="Proteomes" id="UP001159364"/>
    </source>
</evidence>
<protein>
    <submittedName>
        <fullName evidence="1">Uncharacterized protein</fullName>
    </submittedName>
</protein>
<comment type="caution">
    <text evidence="1">The sequence shown here is derived from an EMBL/GenBank/DDBJ whole genome shotgun (WGS) entry which is preliminary data.</text>
</comment>
<accession>A0AAV8SUC6</accession>
<proteinExistence type="predicted"/>
<dbReference type="Proteomes" id="UP001159364">
    <property type="component" value="Linkage Group LG09"/>
</dbReference>
<name>A0AAV8SUC6_9ROSI</name>
<gene>
    <name evidence="1" type="ORF">K2173_022206</name>
</gene>
<organism evidence="1 2">
    <name type="scientific">Erythroxylum novogranatense</name>
    <dbReference type="NCBI Taxonomy" id="1862640"/>
    <lineage>
        <taxon>Eukaryota</taxon>
        <taxon>Viridiplantae</taxon>
        <taxon>Streptophyta</taxon>
        <taxon>Embryophyta</taxon>
        <taxon>Tracheophyta</taxon>
        <taxon>Spermatophyta</taxon>
        <taxon>Magnoliopsida</taxon>
        <taxon>eudicotyledons</taxon>
        <taxon>Gunneridae</taxon>
        <taxon>Pentapetalae</taxon>
        <taxon>rosids</taxon>
        <taxon>fabids</taxon>
        <taxon>Malpighiales</taxon>
        <taxon>Erythroxylaceae</taxon>
        <taxon>Erythroxylum</taxon>
    </lineage>
</organism>
<reference evidence="1 2" key="1">
    <citation type="submission" date="2021-09" db="EMBL/GenBank/DDBJ databases">
        <title>Genomic insights and catalytic innovation underlie evolution of tropane alkaloids biosynthesis.</title>
        <authorList>
            <person name="Wang Y.-J."/>
            <person name="Tian T."/>
            <person name="Huang J.-P."/>
            <person name="Huang S.-X."/>
        </authorList>
    </citation>
    <scope>NUCLEOTIDE SEQUENCE [LARGE SCALE GENOMIC DNA]</scope>
    <source>
        <strain evidence="1">KIB-2018</strain>
        <tissue evidence="1">Leaf</tissue>
    </source>
</reference>